<keyword evidence="4" id="KW-1185">Reference proteome</keyword>
<dbReference type="Proteomes" id="UP001596113">
    <property type="component" value="Unassembled WGS sequence"/>
</dbReference>
<dbReference type="InterPro" id="IPR027417">
    <property type="entry name" value="P-loop_NTPase"/>
</dbReference>
<feature type="domain" description="FtsK gamma" evidence="2">
    <location>
        <begin position="901"/>
        <end position="966"/>
    </location>
</feature>
<dbReference type="InterPro" id="IPR050206">
    <property type="entry name" value="FtsK/SpoIIIE/SftA"/>
</dbReference>
<evidence type="ECO:0000256" key="1">
    <source>
        <dbReference type="SAM" id="MobiDB-lite"/>
    </source>
</evidence>
<protein>
    <submittedName>
        <fullName evidence="3">DNA translocase FtsK</fullName>
    </submittedName>
</protein>
<dbReference type="EMBL" id="JBHSMI010000016">
    <property type="protein sequence ID" value="MFC5402922.1"/>
    <property type="molecule type" value="Genomic_DNA"/>
</dbReference>
<dbReference type="PANTHER" id="PTHR22683">
    <property type="entry name" value="SPORULATION PROTEIN RELATED"/>
    <property type="match status" value="1"/>
</dbReference>
<feature type="compositionally biased region" description="Polar residues" evidence="1">
    <location>
        <begin position="1061"/>
        <end position="1071"/>
    </location>
</feature>
<dbReference type="SUPFAM" id="SSF46785">
    <property type="entry name" value="Winged helix' DNA-binding domain"/>
    <property type="match status" value="2"/>
</dbReference>
<feature type="domain" description="FtsK gamma" evidence="2">
    <location>
        <begin position="986"/>
        <end position="1051"/>
    </location>
</feature>
<reference evidence="4" key="1">
    <citation type="journal article" date="2019" name="Int. J. Syst. Evol. Microbiol.">
        <title>The Global Catalogue of Microorganisms (GCM) 10K type strain sequencing project: providing services to taxonomists for standard genome sequencing and annotation.</title>
        <authorList>
            <consortium name="The Broad Institute Genomics Platform"/>
            <consortium name="The Broad Institute Genome Sequencing Center for Infectious Disease"/>
            <person name="Wu L."/>
            <person name="Ma J."/>
        </authorList>
    </citation>
    <scope>NUCLEOTIDE SEQUENCE [LARGE SCALE GENOMIC DNA]</scope>
    <source>
        <strain evidence="4">CGMCC 1.18575</strain>
    </source>
</reference>
<dbReference type="RefSeq" id="WP_378131814.1">
    <property type="nucleotide sequence ID" value="NZ_JBHSMI010000016.1"/>
</dbReference>
<dbReference type="InterPro" id="IPR018541">
    <property type="entry name" value="Ftsk_gamma"/>
</dbReference>
<sequence>MLEWVVAGGSAAIIAGVQISENSRRKKYRASYRYIRILQHEENVQSVDQIKRWTLVLSEYQRTWAHRQRKGREWFRLLFHKDQAGKIGIYLGFPEDRITGIKNLVKNTYPLAEIHDIPHTDLPLGGNPSMPKDKKPRKKKNEIECGYFDLQQKGEMEGLALQTYAGQHSLEEVLLSLQAVDSEAWLDIMFSPESNRSLKRAVEKTKKAIEHKGISKPTGQAGRAGGQFVEDLKKSFSLDPNVRPDQYSKATAKPAAQQRKAPLSEMDHDDRSQLQTLQKRYTGREAAFEVAIRLLVVGEYAEALAQTTAANIRSYLQMDNGLRFIKNRNMKAKVEERVPYRPTQTFLMTGDEIANLVRLPVAKHRVMDNVPHLKKGQRSLEADELSTGISIGKLIHPIQVKREVKISHTQMNKHFLLVGKTGSGKSSELLEIVESLINDFIDNPKTAPGFTFSDPARDTVATILNRLRQKELAGKKVDWSRVHYFYPADPDYSLPLNLLYHKENEMPDDVVEDVVATLTGLFEITGPRMEHVMRNAVTTLVLDPGQKHSLLGIIPLLRDERFRKRVLARVHEDSIKEFWKHDFPGYEKQLDQVISPIVNRLSPFKTNKLMQRMFGQQEWRLDIRKWMDEGHIVLFNWRGVNEKILSLAGNKITNQYHAEFQGRSTSAKTHYTIWDEAHRTPFKIINKMIAEDRKFGSSCGFSTQFPEQLPGDLLNSFTEIAGNVFTTKLGKKSAGIIQGVTAGAFSAQYLQELPERVVAIFTESIVNGRADQTTFTVECDPPYLFHPDGSGRWANHKDEEEMERAIQWGLEKGRELMARDTTPAQKADELINEYLRPGSILRTQATMAPIDEAPAADDSETDELELEADDNFVPEARVVPSLVDDDDDEAQEVEDDSPAAIGAKDELYKEAAQYVIAERIASVSAIQRRFRVGYTRSARILEALEQNGIVGPYSGSQPREILVDSFKEQPAVNLKKEREQAPESEPASWDELFEKAESLVMAKQSASEDLLQKTLKIDQATAARILQGLEYSGIIGPDEGKRSRKVLVDPNGTKYSEDLPMTSSGSGSRWD</sequence>
<evidence type="ECO:0000259" key="2">
    <source>
        <dbReference type="SMART" id="SM00843"/>
    </source>
</evidence>
<dbReference type="SMART" id="SM00843">
    <property type="entry name" value="Ftsk_gamma"/>
    <property type="match status" value="2"/>
</dbReference>
<dbReference type="PANTHER" id="PTHR22683:SF41">
    <property type="entry name" value="DNA TRANSLOCASE FTSK"/>
    <property type="match status" value="1"/>
</dbReference>
<dbReference type="Gene3D" id="3.40.50.300">
    <property type="entry name" value="P-loop containing nucleotide triphosphate hydrolases"/>
    <property type="match status" value="1"/>
</dbReference>
<dbReference type="Gene3D" id="1.10.10.10">
    <property type="entry name" value="Winged helix-like DNA-binding domain superfamily/Winged helix DNA-binding domain"/>
    <property type="match status" value="2"/>
</dbReference>
<organism evidence="3 4">
    <name type="scientific">Cohnella soli</name>
    <dbReference type="NCBI Taxonomy" id="425005"/>
    <lineage>
        <taxon>Bacteria</taxon>
        <taxon>Bacillati</taxon>
        <taxon>Bacillota</taxon>
        <taxon>Bacilli</taxon>
        <taxon>Bacillales</taxon>
        <taxon>Paenibacillaceae</taxon>
        <taxon>Cohnella</taxon>
    </lineage>
</organism>
<comment type="caution">
    <text evidence="3">The sequence shown here is derived from an EMBL/GenBank/DDBJ whole genome shotgun (WGS) entry which is preliminary data.</text>
</comment>
<gene>
    <name evidence="3" type="ORF">ACFPOF_09220</name>
</gene>
<dbReference type="InterPro" id="IPR036388">
    <property type="entry name" value="WH-like_DNA-bd_sf"/>
</dbReference>
<dbReference type="Pfam" id="PF09397">
    <property type="entry name" value="FtsK_gamma"/>
    <property type="match status" value="2"/>
</dbReference>
<dbReference type="SUPFAM" id="SSF52540">
    <property type="entry name" value="P-loop containing nucleoside triphosphate hydrolases"/>
    <property type="match status" value="1"/>
</dbReference>
<evidence type="ECO:0000313" key="4">
    <source>
        <dbReference type="Proteomes" id="UP001596113"/>
    </source>
</evidence>
<proteinExistence type="predicted"/>
<accession>A0ABW0HV25</accession>
<evidence type="ECO:0000313" key="3">
    <source>
        <dbReference type="EMBL" id="MFC5402922.1"/>
    </source>
</evidence>
<feature type="region of interest" description="Disordered" evidence="1">
    <location>
        <begin position="1033"/>
        <end position="1071"/>
    </location>
</feature>
<dbReference type="InterPro" id="IPR036390">
    <property type="entry name" value="WH_DNA-bd_sf"/>
</dbReference>
<name>A0ABW0HV25_9BACL</name>
<feature type="region of interest" description="Disordered" evidence="1">
    <location>
        <begin position="237"/>
        <end position="270"/>
    </location>
</feature>